<sequence length="691" mass="77792">MVIYRSNIKNEKTRTMNTYNILLVAIAVFAAKAEVSMAGPKKARDDSSIQKKIPQDQNILKGRKRSNSVDDSRYVEKKVKLVARKLPPEALEALFSGQPEKNNDAESFLAENPGFLQDLNSLEVEQAAIALGDSISEEAMNAIVNGTKAFSQMQQAAQQQDEDTVQQTQDEDTVQQKQDTEQLKMHSQTAEELHEEKIKFIARKLPPEALEALFSGQPEKSTNAEAFLAENPGFLQDLTPQGVEQAAIALGDSISEEAMNAILNGTKTFSQMQQAAQQQGESTVQQTQDESTDLQQQQDENTDLQPQGENADLQQKQDTEEPKMHSQTAEELHREKIKLAVEKLPPESLEALFSGQPEKSTNAEAFLEENPGFLDNLYKQDTIDAATYLYNSGEISKEAMSFIIKAAETPYKIASDEQQQDMDQEYPKMIADLADDTMLSEYARNSIKNHLSQRLQEIRRPYTESTEESLARIRDAAVSLSPSDIMDLFSGKEALSNEVKEFLEQHGGIQKFFYDMHPIDVIFAACNLYKEQAIDDEKLAASMDAVVQHFSQEEQAKQQSGQIPTEEQFIQMQDLEKSLALLDEQDTALIAQIGEFIKNITDNDVVNMLDNSRYIYEELAQRLPEEKQKYAEKLLQIVTGQTENGTINDTNKLGLEKIREEMLELISNNESSQQKSMEQKDNPNSDEEQNK</sequence>
<name>A0ABM7VA59_9PROT</name>
<accession>A0ABM7VA59</accession>
<feature type="region of interest" description="Disordered" evidence="1">
    <location>
        <begin position="154"/>
        <end position="191"/>
    </location>
</feature>
<reference evidence="2" key="1">
    <citation type="submission" date="2021-10" db="EMBL/GenBank/DDBJ databases">
        <title>Genome Sequence of The Candidatus Hydrogeosomobacter endosymbioticus, an Intracellular Bacterial Symbiont of the Anaerobic Ciliate GW7.</title>
        <authorList>
            <person name="Shiohama Y."/>
            <person name="Shinzato N."/>
        </authorList>
    </citation>
    <scope>NUCLEOTIDE SEQUENCE [LARGE SCALE GENOMIC DNA]</scope>
    <source>
        <strain evidence="2">200920</strain>
    </source>
</reference>
<organism evidence="2 3">
    <name type="scientific">Candidatus Hydrogenosomobacter endosymbioticus</name>
    <dbReference type="NCBI Taxonomy" id="2558174"/>
    <lineage>
        <taxon>Bacteria</taxon>
        <taxon>Pseudomonadati</taxon>
        <taxon>Pseudomonadota</taxon>
        <taxon>Alphaproteobacteria</taxon>
        <taxon>Holosporales</taxon>
        <taxon>Holosporaceae</taxon>
        <taxon>Candidatus Hydrogenosomobacter</taxon>
    </lineage>
</organism>
<gene>
    <name evidence="2" type="ORF">HYD_5510</name>
</gene>
<feature type="compositionally biased region" description="Basic and acidic residues" evidence="1">
    <location>
        <begin position="178"/>
        <end position="191"/>
    </location>
</feature>
<feature type="compositionally biased region" description="Basic and acidic residues" evidence="1">
    <location>
        <begin position="315"/>
        <end position="331"/>
    </location>
</feature>
<feature type="compositionally biased region" description="Polar residues" evidence="1">
    <location>
        <begin position="293"/>
        <end position="314"/>
    </location>
</feature>
<evidence type="ECO:0000313" key="2">
    <source>
        <dbReference type="EMBL" id="BDB96418.1"/>
    </source>
</evidence>
<proteinExistence type="predicted"/>
<evidence type="ECO:0000256" key="1">
    <source>
        <dbReference type="SAM" id="MobiDB-lite"/>
    </source>
</evidence>
<feature type="compositionally biased region" description="Low complexity" evidence="1">
    <location>
        <begin position="272"/>
        <end position="288"/>
    </location>
</feature>
<feature type="compositionally biased region" description="Acidic residues" evidence="1">
    <location>
        <begin position="160"/>
        <end position="173"/>
    </location>
</feature>
<feature type="region of interest" description="Disordered" evidence="1">
    <location>
        <begin position="272"/>
        <end position="331"/>
    </location>
</feature>
<dbReference type="Proteomes" id="UP001320209">
    <property type="component" value="Chromosome"/>
</dbReference>
<evidence type="ECO:0000313" key="3">
    <source>
        <dbReference type="Proteomes" id="UP001320209"/>
    </source>
</evidence>
<feature type="region of interest" description="Disordered" evidence="1">
    <location>
        <begin position="664"/>
        <end position="691"/>
    </location>
</feature>
<keyword evidence="3" id="KW-1185">Reference proteome</keyword>
<feature type="compositionally biased region" description="Polar residues" evidence="1">
    <location>
        <begin position="666"/>
        <end position="676"/>
    </location>
</feature>
<dbReference type="EMBL" id="AP025225">
    <property type="protein sequence ID" value="BDB96418.1"/>
    <property type="molecule type" value="Genomic_DNA"/>
</dbReference>
<feature type="compositionally biased region" description="Basic and acidic residues" evidence="1">
    <location>
        <begin position="677"/>
        <end position="691"/>
    </location>
</feature>
<protein>
    <submittedName>
        <fullName evidence="2">Uncharacterized protein</fullName>
    </submittedName>
</protein>